<organism evidence="4 5">
    <name type="scientific">Paenibacillus apii</name>
    <dbReference type="NCBI Taxonomy" id="1850370"/>
    <lineage>
        <taxon>Bacteria</taxon>
        <taxon>Bacillati</taxon>
        <taxon>Bacillota</taxon>
        <taxon>Bacilli</taxon>
        <taxon>Bacillales</taxon>
        <taxon>Paenibacillaceae</taxon>
        <taxon>Paenibacillus</taxon>
    </lineage>
</organism>
<dbReference type="SUPFAM" id="SSF55729">
    <property type="entry name" value="Acyl-CoA N-acyltransferases (Nat)"/>
    <property type="match status" value="1"/>
</dbReference>
<dbReference type="InterPro" id="IPR000182">
    <property type="entry name" value="GNAT_dom"/>
</dbReference>
<comment type="caution">
    <text evidence="4">The sequence shown here is derived from an EMBL/GenBank/DDBJ whole genome shotgun (WGS) entry which is preliminary data.</text>
</comment>
<evidence type="ECO:0000313" key="4">
    <source>
        <dbReference type="EMBL" id="NGM83783.1"/>
    </source>
</evidence>
<dbReference type="InterPro" id="IPR016181">
    <property type="entry name" value="Acyl_CoA_acyltransferase"/>
</dbReference>
<proteinExistence type="predicted"/>
<evidence type="ECO:0000256" key="2">
    <source>
        <dbReference type="ARBA" id="ARBA00023315"/>
    </source>
</evidence>
<dbReference type="PANTHER" id="PTHR43420:SF12">
    <property type="entry name" value="N-ACETYLTRANSFERASE DOMAIN-CONTAINING PROTEIN"/>
    <property type="match status" value="1"/>
</dbReference>
<evidence type="ECO:0000313" key="5">
    <source>
        <dbReference type="Proteomes" id="UP000480151"/>
    </source>
</evidence>
<evidence type="ECO:0000259" key="3">
    <source>
        <dbReference type="PROSITE" id="PS51186"/>
    </source>
</evidence>
<dbReference type="RefSeq" id="WP_165099645.1">
    <property type="nucleotide sequence ID" value="NZ_JAAKGU010000006.1"/>
</dbReference>
<keyword evidence="1 4" id="KW-0808">Transferase</keyword>
<sequence length="173" mass="20335">MSELIIRWADYQDWFQLGLVSSESYRETYSGIIPDTYLNSFSIENRQTHYKRVLLEDAKTIAILLVNNKAAGYIEFGMNKDTDLDNTYGEVYNIYTLKRYWGNGYGKQLITWGIDRLHEAGYSNVSLWVLKENTSAKSFYEHLGFINDGLERTITREKELIQLRYSKRLDENN</sequence>
<dbReference type="GO" id="GO:0016747">
    <property type="term" value="F:acyltransferase activity, transferring groups other than amino-acyl groups"/>
    <property type="evidence" value="ECO:0007669"/>
    <property type="project" value="InterPro"/>
</dbReference>
<gene>
    <name evidence="4" type="ORF">G5B47_15280</name>
</gene>
<dbReference type="Gene3D" id="3.40.630.30">
    <property type="match status" value="1"/>
</dbReference>
<dbReference type="InterPro" id="IPR050680">
    <property type="entry name" value="YpeA/RimI_acetyltransf"/>
</dbReference>
<reference evidence="4 5" key="1">
    <citation type="submission" date="2020-02" db="EMBL/GenBank/DDBJ databases">
        <authorList>
            <person name="Gao J."/>
            <person name="Sun J."/>
        </authorList>
    </citation>
    <scope>NUCLEOTIDE SEQUENCE [LARGE SCALE GENOMIC DNA]</scope>
    <source>
        <strain evidence="4 5">7124</strain>
    </source>
</reference>
<dbReference type="PANTHER" id="PTHR43420">
    <property type="entry name" value="ACETYLTRANSFERASE"/>
    <property type="match status" value="1"/>
</dbReference>
<dbReference type="Pfam" id="PF00583">
    <property type="entry name" value="Acetyltransf_1"/>
    <property type="match status" value="1"/>
</dbReference>
<name>A0A6M1PPV4_9BACL</name>
<keyword evidence="2" id="KW-0012">Acyltransferase</keyword>
<dbReference type="Proteomes" id="UP000480151">
    <property type="component" value="Unassembled WGS sequence"/>
</dbReference>
<keyword evidence="5" id="KW-1185">Reference proteome</keyword>
<dbReference type="CDD" id="cd04301">
    <property type="entry name" value="NAT_SF"/>
    <property type="match status" value="1"/>
</dbReference>
<accession>A0A6M1PPV4</accession>
<dbReference type="PROSITE" id="PS51186">
    <property type="entry name" value="GNAT"/>
    <property type="match status" value="1"/>
</dbReference>
<protein>
    <submittedName>
        <fullName evidence="4">GNAT family N-acetyltransferase</fullName>
    </submittedName>
</protein>
<evidence type="ECO:0000256" key="1">
    <source>
        <dbReference type="ARBA" id="ARBA00022679"/>
    </source>
</evidence>
<feature type="domain" description="N-acetyltransferase" evidence="3">
    <location>
        <begin position="4"/>
        <end position="170"/>
    </location>
</feature>
<dbReference type="AlphaFoldDB" id="A0A6M1PPV4"/>
<dbReference type="EMBL" id="JAAKGU010000006">
    <property type="protein sequence ID" value="NGM83783.1"/>
    <property type="molecule type" value="Genomic_DNA"/>
</dbReference>